<accession>A0A0A9AK33</accession>
<feature type="domain" description="Retrotransposon gag" evidence="1">
    <location>
        <begin position="209"/>
        <end position="273"/>
    </location>
</feature>
<dbReference type="Pfam" id="PF03732">
    <property type="entry name" value="Retrotrans_gag"/>
    <property type="match status" value="1"/>
</dbReference>
<proteinExistence type="predicted"/>
<organism evidence="2">
    <name type="scientific">Arundo donax</name>
    <name type="common">Giant reed</name>
    <name type="synonym">Donax arundinaceus</name>
    <dbReference type="NCBI Taxonomy" id="35708"/>
    <lineage>
        <taxon>Eukaryota</taxon>
        <taxon>Viridiplantae</taxon>
        <taxon>Streptophyta</taxon>
        <taxon>Embryophyta</taxon>
        <taxon>Tracheophyta</taxon>
        <taxon>Spermatophyta</taxon>
        <taxon>Magnoliopsida</taxon>
        <taxon>Liliopsida</taxon>
        <taxon>Poales</taxon>
        <taxon>Poaceae</taxon>
        <taxon>PACMAD clade</taxon>
        <taxon>Arundinoideae</taxon>
        <taxon>Arundineae</taxon>
        <taxon>Arundo</taxon>
    </lineage>
</organism>
<protein>
    <recommendedName>
        <fullName evidence="1">Retrotransposon gag domain-containing protein</fullName>
    </recommendedName>
</protein>
<evidence type="ECO:0000313" key="2">
    <source>
        <dbReference type="EMBL" id="JAD47452.1"/>
    </source>
</evidence>
<sequence>MDPQMKLLFDELKSMTQSMEDLKKSVEDRINGVEHSLCDRFMAMESVAKGLEDWKPRVEASVEYLRVEVAALRKTVNRVVLEQSAPSPSIFPALGATAAISSAGNPVVGSDEHYVDPPHRETACGSVTAYTSLLVKGMYDSHSHKSFAVNVDPSGVRNTFELRSLAQKFMGRLPKMNFPQFDGDSPKLWISRSEDYFEMYSVEPSMWIKVASMHFIAASASWLQSVEKKTKTMSWPQFCRIILDRFGRDQHEVLIRQLFHIKQSGPISEYIEKNF</sequence>
<dbReference type="EMBL" id="GBRH01250443">
    <property type="protein sequence ID" value="JAD47452.1"/>
    <property type="molecule type" value="Transcribed_RNA"/>
</dbReference>
<name>A0A0A9AK33_ARUDO</name>
<dbReference type="InterPro" id="IPR005162">
    <property type="entry name" value="Retrotrans_gag_dom"/>
</dbReference>
<dbReference type="AlphaFoldDB" id="A0A0A9AK33"/>
<reference evidence="2" key="2">
    <citation type="journal article" date="2015" name="Data Brief">
        <title>Shoot transcriptome of the giant reed, Arundo donax.</title>
        <authorList>
            <person name="Barrero R.A."/>
            <person name="Guerrero F.D."/>
            <person name="Moolhuijzen P."/>
            <person name="Goolsby J.A."/>
            <person name="Tidwell J."/>
            <person name="Bellgard S.E."/>
            <person name="Bellgard M.I."/>
        </authorList>
    </citation>
    <scope>NUCLEOTIDE SEQUENCE</scope>
    <source>
        <tissue evidence="2">Shoot tissue taken approximately 20 cm above the soil surface</tissue>
    </source>
</reference>
<evidence type="ECO:0000259" key="1">
    <source>
        <dbReference type="Pfam" id="PF03732"/>
    </source>
</evidence>
<reference evidence="2" key="1">
    <citation type="submission" date="2014-09" db="EMBL/GenBank/DDBJ databases">
        <authorList>
            <person name="Magalhaes I.L.F."/>
            <person name="Oliveira U."/>
            <person name="Santos F.R."/>
            <person name="Vidigal T.H.D.A."/>
            <person name="Brescovit A.D."/>
            <person name="Santos A.J."/>
        </authorList>
    </citation>
    <scope>NUCLEOTIDE SEQUENCE</scope>
    <source>
        <tissue evidence="2">Shoot tissue taken approximately 20 cm above the soil surface</tissue>
    </source>
</reference>